<dbReference type="RefSeq" id="WP_098389152.1">
    <property type="nucleotide sequence ID" value="NZ_LDYE01000003.1"/>
</dbReference>
<organism evidence="1 2">
    <name type="scientific">Corynebacterium renale</name>
    <dbReference type="NCBI Taxonomy" id="1724"/>
    <lineage>
        <taxon>Bacteria</taxon>
        <taxon>Bacillati</taxon>
        <taxon>Actinomycetota</taxon>
        <taxon>Actinomycetes</taxon>
        <taxon>Mycobacteriales</taxon>
        <taxon>Corynebacteriaceae</taxon>
        <taxon>Corynebacterium</taxon>
    </lineage>
</organism>
<comment type="caution">
    <text evidence="1">The sequence shown here is derived from an EMBL/GenBank/DDBJ whole genome shotgun (WGS) entry which is preliminary data.</text>
</comment>
<dbReference type="Proteomes" id="UP000221653">
    <property type="component" value="Unassembled WGS sequence"/>
</dbReference>
<evidence type="ECO:0000313" key="2">
    <source>
        <dbReference type="Proteomes" id="UP000221653"/>
    </source>
</evidence>
<dbReference type="Gene3D" id="1.20.1260.10">
    <property type="match status" value="1"/>
</dbReference>
<protein>
    <recommendedName>
        <fullName evidence="3">DUF4439 domain-containing protein</fullName>
    </recommendedName>
</protein>
<evidence type="ECO:0000313" key="1">
    <source>
        <dbReference type="EMBL" id="PFG28517.1"/>
    </source>
</evidence>
<sequence length="297" mass="31353">MVYINRENEVAALNPRTRGHVRRAAAAVVMTTAIGMTLSGCSLAEQFGPKPNKELAALYQDARNDAEVFAQTNPGLAGLRADQAEELHAEIIRVCGLRQDGTVPKTCDDHAIADQVSSTPMTLELSEDPSPSYSSTIISAPESSRALLVAQATDYAVQQGRDDVTTIAAQVKSDEDAAKSLNNENEQQILTTLAEFEAGAVYGLEASQAFVGDEAVAGILEDARARLAALNALLTVPVVPAASYEVAGEPPTDDTTGWAFVHRIQAEAQKAWTDAATKTQAPALLTTYIAGAANARS</sequence>
<keyword evidence="2" id="KW-1185">Reference proteome</keyword>
<dbReference type="STRING" id="1724.GCA_001044175_01060"/>
<name>A0A2A9DP39_9CORY</name>
<dbReference type="OrthoDB" id="4426370at2"/>
<dbReference type="EMBL" id="PDJF01000001">
    <property type="protein sequence ID" value="PFG28517.1"/>
    <property type="molecule type" value="Genomic_DNA"/>
</dbReference>
<dbReference type="AlphaFoldDB" id="A0A2A9DP39"/>
<evidence type="ECO:0008006" key="3">
    <source>
        <dbReference type="Google" id="ProtNLM"/>
    </source>
</evidence>
<dbReference type="SUPFAM" id="SSF47240">
    <property type="entry name" value="Ferritin-like"/>
    <property type="match status" value="1"/>
</dbReference>
<dbReference type="InterPro" id="IPR012347">
    <property type="entry name" value="Ferritin-like"/>
</dbReference>
<proteinExistence type="predicted"/>
<dbReference type="InterPro" id="IPR009078">
    <property type="entry name" value="Ferritin-like_SF"/>
</dbReference>
<accession>A0A2A9DP39</accession>
<gene>
    <name evidence="1" type="ORF">ATK06_1628</name>
</gene>
<reference evidence="1 2" key="1">
    <citation type="submission" date="2017-10" db="EMBL/GenBank/DDBJ databases">
        <title>Sequencing the genomes of 1000 actinobacteria strains.</title>
        <authorList>
            <person name="Klenk H.-P."/>
        </authorList>
    </citation>
    <scope>NUCLEOTIDE SEQUENCE [LARGE SCALE GENOMIC DNA]</scope>
    <source>
        <strain evidence="1 2">DSM 20688</strain>
    </source>
</reference>